<name>A0A392Q4Q4_9FABA</name>
<dbReference type="PANTHER" id="PTHR34452">
    <property type="entry name" value="MYOSIN HEAVY CHAIN-RELATED PROTEIN"/>
    <property type="match status" value="1"/>
</dbReference>
<reference evidence="1 2" key="1">
    <citation type="journal article" date="2018" name="Front. Plant Sci.">
        <title>Red Clover (Trifolium pratense) and Zigzag Clover (T. medium) - A Picture of Genomic Similarities and Differences.</title>
        <authorList>
            <person name="Dluhosova J."/>
            <person name="Istvanek J."/>
            <person name="Nedelnik J."/>
            <person name="Repkova J."/>
        </authorList>
    </citation>
    <scope>NUCLEOTIDE SEQUENCE [LARGE SCALE GENOMIC DNA]</scope>
    <source>
        <strain evidence="2">cv. 10/8</strain>
        <tissue evidence="1">Leaf</tissue>
    </source>
</reference>
<organism evidence="1 2">
    <name type="scientific">Trifolium medium</name>
    <dbReference type="NCBI Taxonomy" id="97028"/>
    <lineage>
        <taxon>Eukaryota</taxon>
        <taxon>Viridiplantae</taxon>
        <taxon>Streptophyta</taxon>
        <taxon>Embryophyta</taxon>
        <taxon>Tracheophyta</taxon>
        <taxon>Spermatophyta</taxon>
        <taxon>Magnoliopsida</taxon>
        <taxon>eudicotyledons</taxon>
        <taxon>Gunneridae</taxon>
        <taxon>Pentapetalae</taxon>
        <taxon>rosids</taxon>
        <taxon>fabids</taxon>
        <taxon>Fabales</taxon>
        <taxon>Fabaceae</taxon>
        <taxon>Papilionoideae</taxon>
        <taxon>50 kb inversion clade</taxon>
        <taxon>NPAAA clade</taxon>
        <taxon>Hologalegina</taxon>
        <taxon>IRL clade</taxon>
        <taxon>Trifolieae</taxon>
        <taxon>Trifolium</taxon>
    </lineage>
</organism>
<dbReference type="EMBL" id="LXQA010109176">
    <property type="protein sequence ID" value="MCI18235.1"/>
    <property type="molecule type" value="Genomic_DNA"/>
</dbReference>
<dbReference type="AlphaFoldDB" id="A0A392Q4Q4"/>
<keyword evidence="2" id="KW-1185">Reference proteome</keyword>
<evidence type="ECO:0000313" key="2">
    <source>
        <dbReference type="Proteomes" id="UP000265520"/>
    </source>
</evidence>
<evidence type="ECO:0000313" key="1">
    <source>
        <dbReference type="EMBL" id="MCI18235.1"/>
    </source>
</evidence>
<comment type="caution">
    <text evidence="1">The sequence shown here is derived from an EMBL/GenBank/DDBJ whole genome shotgun (WGS) entry which is preliminary data.</text>
</comment>
<sequence length="51" mass="5392">MVLQSGVDALVLSIVPGDIGRPTKRLEKATVRDGNCRWENPGLSKASAVGE</sequence>
<accession>A0A392Q4Q4</accession>
<dbReference type="PANTHER" id="PTHR34452:SF7">
    <property type="entry name" value="MYOSIN HEAVY CHAIN-RELATED PROTEIN"/>
    <property type="match status" value="1"/>
</dbReference>
<feature type="non-terminal residue" evidence="1">
    <location>
        <position position="51"/>
    </location>
</feature>
<proteinExistence type="predicted"/>
<protein>
    <submittedName>
        <fullName evidence="1">Myosin-11-like</fullName>
    </submittedName>
</protein>
<dbReference type="Proteomes" id="UP000265520">
    <property type="component" value="Unassembled WGS sequence"/>
</dbReference>